<feature type="transmembrane region" description="Helical" evidence="7">
    <location>
        <begin position="334"/>
        <end position="356"/>
    </location>
</feature>
<feature type="domain" description="Major facilitator superfamily (MFS) profile" evidence="8">
    <location>
        <begin position="8"/>
        <end position="386"/>
    </location>
</feature>
<keyword evidence="5 7" id="KW-1133">Transmembrane helix</keyword>
<evidence type="ECO:0000313" key="9">
    <source>
        <dbReference type="EMBL" id="QNM08852.1"/>
    </source>
</evidence>
<protein>
    <submittedName>
        <fullName evidence="9">MFS transporter</fullName>
    </submittedName>
</protein>
<keyword evidence="3" id="KW-1003">Cell membrane</keyword>
<evidence type="ECO:0000256" key="3">
    <source>
        <dbReference type="ARBA" id="ARBA00022475"/>
    </source>
</evidence>
<dbReference type="GO" id="GO:0022857">
    <property type="term" value="F:transmembrane transporter activity"/>
    <property type="evidence" value="ECO:0007669"/>
    <property type="project" value="InterPro"/>
</dbReference>
<gene>
    <name evidence="9" type="ORF">H9Q79_00595</name>
</gene>
<dbReference type="InterPro" id="IPR011701">
    <property type="entry name" value="MFS"/>
</dbReference>
<accession>A0A7G9GDH0</accession>
<organism evidence="9 10">
    <name type="scientific">Wansuia hejianensis</name>
    <dbReference type="NCBI Taxonomy" id="2763667"/>
    <lineage>
        <taxon>Bacteria</taxon>
        <taxon>Bacillati</taxon>
        <taxon>Bacillota</taxon>
        <taxon>Clostridia</taxon>
        <taxon>Lachnospirales</taxon>
        <taxon>Lachnospiraceae</taxon>
        <taxon>Wansuia</taxon>
    </lineage>
</organism>
<keyword evidence="6 7" id="KW-0472">Membrane</keyword>
<dbReference type="Proteomes" id="UP000515860">
    <property type="component" value="Chromosome"/>
</dbReference>
<evidence type="ECO:0000256" key="2">
    <source>
        <dbReference type="ARBA" id="ARBA00022448"/>
    </source>
</evidence>
<name>A0A7G9GDH0_9FIRM</name>
<evidence type="ECO:0000256" key="6">
    <source>
        <dbReference type="ARBA" id="ARBA00023136"/>
    </source>
</evidence>
<feature type="transmembrane region" description="Helical" evidence="7">
    <location>
        <begin position="75"/>
        <end position="92"/>
    </location>
</feature>
<dbReference type="KEGG" id="whj:H9Q79_00595"/>
<dbReference type="InterPro" id="IPR020846">
    <property type="entry name" value="MFS_dom"/>
</dbReference>
<dbReference type="PROSITE" id="PS50850">
    <property type="entry name" value="MFS"/>
    <property type="match status" value="1"/>
</dbReference>
<keyword evidence="10" id="KW-1185">Reference proteome</keyword>
<evidence type="ECO:0000313" key="10">
    <source>
        <dbReference type="Proteomes" id="UP000515860"/>
    </source>
</evidence>
<dbReference type="Pfam" id="PF07690">
    <property type="entry name" value="MFS_1"/>
    <property type="match status" value="1"/>
</dbReference>
<feature type="transmembrane region" description="Helical" evidence="7">
    <location>
        <begin position="299"/>
        <end position="322"/>
    </location>
</feature>
<reference evidence="9 10" key="1">
    <citation type="submission" date="2020-08" db="EMBL/GenBank/DDBJ databases">
        <authorList>
            <person name="Liu C."/>
            <person name="Sun Q."/>
        </authorList>
    </citation>
    <scope>NUCLEOTIDE SEQUENCE [LARGE SCALE GENOMIC DNA]</scope>
    <source>
        <strain evidence="9 10">NSJ-29</strain>
    </source>
</reference>
<dbReference type="AlphaFoldDB" id="A0A7G9GDH0"/>
<feature type="transmembrane region" description="Helical" evidence="7">
    <location>
        <begin position="134"/>
        <end position="158"/>
    </location>
</feature>
<feature type="transmembrane region" description="Helical" evidence="7">
    <location>
        <begin position="98"/>
        <end position="122"/>
    </location>
</feature>
<dbReference type="PANTHER" id="PTHR23517">
    <property type="entry name" value="RESISTANCE PROTEIN MDTM, PUTATIVE-RELATED-RELATED"/>
    <property type="match status" value="1"/>
</dbReference>
<keyword evidence="4 7" id="KW-0812">Transmembrane</keyword>
<proteinExistence type="predicted"/>
<evidence type="ECO:0000256" key="7">
    <source>
        <dbReference type="SAM" id="Phobius"/>
    </source>
</evidence>
<dbReference type="SUPFAM" id="SSF103473">
    <property type="entry name" value="MFS general substrate transporter"/>
    <property type="match status" value="1"/>
</dbReference>
<dbReference type="RefSeq" id="WP_249328979.1">
    <property type="nucleotide sequence ID" value="NZ_CP060635.1"/>
</dbReference>
<feature type="transmembrane region" description="Helical" evidence="7">
    <location>
        <begin position="362"/>
        <end position="382"/>
    </location>
</feature>
<dbReference type="InterPro" id="IPR036259">
    <property type="entry name" value="MFS_trans_sf"/>
</dbReference>
<evidence type="ECO:0000256" key="5">
    <source>
        <dbReference type="ARBA" id="ARBA00022989"/>
    </source>
</evidence>
<comment type="subcellular location">
    <subcellularLocation>
        <location evidence="1">Cell membrane</location>
        <topology evidence="1">Multi-pass membrane protein</topology>
    </subcellularLocation>
</comment>
<feature type="transmembrane region" description="Helical" evidence="7">
    <location>
        <begin position="206"/>
        <end position="232"/>
    </location>
</feature>
<dbReference type="Gene3D" id="1.20.1250.20">
    <property type="entry name" value="MFS general substrate transporter like domains"/>
    <property type="match status" value="1"/>
</dbReference>
<dbReference type="GO" id="GO:0005886">
    <property type="term" value="C:plasma membrane"/>
    <property type="evidence" value="ECO:0007669"/>
    <property type="project" value="UniProtKB-SubCell"/>
</dbReference>
<evidence type="ECO:0000256" key="4">
    <source>
        <dbReference type="ARBA" id="ARBA00022692"/>
    </source>
</evidence>
<evidence type="ECO:0000259" key="8">
    <source>
        <dbReference type="PROSITE" id="PS50850"/>
    </source>
</evidence>
<feature type="transmembrane region" description="Helical" evidence="7">
    <location>
        <begin position="164"/>
        <end position="186"/>
    </location>
</feature>
<feature type="transmembrane region" description="Helical" evidence="7">
    <location>
        <begin position="271"/>
        <end position="293"/>
    </location>
</feature>
<dbReference type="InterPro" id="IPR050171">
    <property type="entry name" value="MFS_Transporters"/>
</dbReference>
<feature type="transmembrane region" description="Helical" evidence="7">
    <location>
        <begin position="44"/>
        <end position="63"/>
    </location>
</feature>
<keyword evidence="2" id="KW-0813">Transport</keyword>
<feature type="transmembrane region" description="Helical" evidence="7">
    <location>
        <begin position="238"/>
        <end position="259"/>
    </location>
</feature>
<dbReference type="EMBL" id="CP060635">
    <property type="protein sequence ID" value="QNM08852.1"/>
    <property type="molecule type" value="Genomic_DNA"/>
</dbReference>
<evidence type="ECO:0000256" key="1">
    <source>
        <dbReference type="ARBA" id="ARBA00004651"/>
    </source>
</evidence>
<sequence>MSSKRKIILMIAVLCTALPDIGAGTATPAIALVAKAMPDVNKSLIQMIVSIPSVCLIFFPPVYAALTRYVKKKKLLLLAFILMLAGSIGPTIFNDIYLILACRFIMGCGNGIIMPITIDLIIDMYEGHERQSMLGYAAAVTSIGGILFQVLGGVMGSINWHYCFLATCVSVPCYLFALIFLPDVPIPVSDEGSRKFEVRKCMKPSLLFLGGFMIVWEMMYFVFLTNISLYLVNAGIANAAQVGVITSTVTVGGMIMSVLYGPIVRVFHEKVLPFAYLVTACGFLVICLGHTALVMGMGALLIGIGYGISAPCQLNLASNLIPREYASVATSVCYTARGIGGFVSPLVITAVCAAAGTAQEVFPFRLAAGVLAVFGVLMIVYLRKMRIKINT</sequence>